<comment type="caution">
    <text evidence="2">The sequence shown here is derived from an EMBL/GenBank/DDBJ whole genome shotgun (WGS) entry which is preliminary data.</text>
</comment>
<dbReference type="Proteomes" id="UP001328107">
    <property type="component" value="Unassembled WGS sequence"/>
</dbReference>
<sequence>RDLPFNSSINSSFQMQFSLILFALLFILVPISQSAKYCYSGRGATVPTKQCGSGGDASQYACQTFKCEGGKSPFTLRTCANKNMGCMAGPAICKYSQGTGSCMRCDNDNCNILN</sequence>
<feature type="chain" id="PRO_5042908781" evidence="1">
    <location>
        <begin position="35"/>
        <end position="114"/>
    </location>
</feature>
<name>A0AAN5DB65_9BILA</name>
<gene>
    <name evidence="2" type="ORF">PMAYCL1PPCAC_29167</name>
</gene>
<feature type="signal peptide" evidence="1">
    <location>
        <begin position="1"/>
        <end position="34"/>
    </location>
</feature>
<keyword evidence="1" id="KW-0732">Signal</keyword>
<dbReference type="AlphaFoldDB" id="A0AAN5DB65"/>
<reference evidence="3" key="1">
    <citation type="submission" date="2022-10" db="EMBL/GenBank/DDBJ databases">
        <title>Genome assembly of Pristionchus species.</title>
        <authorList>
            <person name="Yoshida K."/>
            <person name="Sommer R.J."/>
        </authorList>
    </citation>
    <scope>NUCLEOTIDE SEQUENCE [LARGE SCALE GENOMIC DNA]</scope>
    <source>
        <strain evidence="3">RS5460</strain>
    </source>
</reference>
<evidence type="ECO:0000256" key="1">
    <source>
        <dbReference type="SAM" id="SignalP"/>
    </source>
</evidence>
<evidence type="ECO:0000313" key="3">
    <source>
        <dbReference type="Proteomes" id="UP001328107"/>
    </source>
</evidence>
<organism evidence="2 3">
    <name type="scientific">Pristionchus mayeri</name>
    <dbReference type="NCBI Taxonomy" id="1317129"/>
    <lineage>
        <taxon>Eukaryota</taxon>
        <taxon>Metazoa</taxon>
        <taxon>Ecdysozoa</taxon>
        <taxon>Nematoda</taxon>
        <taxon>Chromadorea</taxon>
        <taxon>Rhabditida</taxon>
        <taxon>Rhabditina</taxon>
        <taxon>Diplogasteromorpha</taxon>
        <taxon>Diplogasteroidea</taxon>
        <taxon>Neodiplogasteridae</taxon>
        <taxon>Pristionchus</taxon>
    </lineage>
</organism>
<proteinExistence type="predicted"/>
<protein>
    <submittedName>
        <fullName evidence="2">Uncharacterized protein</fullName>
    </submittedName>
</protein>
<dbReference type="EMBL" id="BTRK01000006">
    <property type="protein sequence ID" value="GMR58972.1"/>
    <property type="molecule type" value="Genomic_DNA"/>
</dbReference>
<accession>A0AAN5DB65</accession>
<keyword evidence="3" id="KW-1185">Reference proteome</keyword>
<evidence type="ECO:0000313" key="2">
    <source>
        <dbReference type="EMBL" id="GMR58972.1"/>
    </source>
</evidence>
<feature type="non-terminal residue" evidence="2">
    <location>
        <position position="1"/>
    </location>
</feature>